<dbReference type="EMBL" id="VIKS01000004">
    <property type="protein sequence ID" value="TQV88354.1"/>
    <property type="molecule type" value="Genomic_DNA"/>
</dbReference>
<keyword evidence="3" id="KW-1185">Reference proteome</keyword>
<dbReference type="Pfam" id="PF18765">
    <property type="entry name" value="Polbeta"/>
    <property type="match status" value="1"/>
</dbReference>
<dbReference type="SUPFAM" id="SSF81593">
    <property type="entry name" value="Nucleotidyltransferase substrate binding subunit/domain"/>
    <property type="match status" value="1"/>
</dbReference>
<evidence type="ECO:0000313" key="2">
    <source>
        <dbReference type="EMBL" id="TQV88354.1"/>
    </source>
</evidence>
<gene>
    <name evidence="2" type="ORF">FLL46_07460</name>
</gene>
<protein>
    <submittedName>
        <fullName evidence="2">HEPN domain-containing protein</fullName>
    </submittedName>
</protein>
<dbReference type="Gene3D" id="3.30.460.10">
    <property type="entry name" value="Beta Polymerase, domain 2"/>
    <property type="match status" value="1"/>
</dbReference>
<dbReference type="OrthoDB" id="6194248at2"/>
<dbReference type="Pfam" id="PF05168">
    <property type="entry name" value="HEPN"/>
    <property type="match status" value="1"/>
</dbReference>
<proteinExistence type="predicted"/>
<dbReference type="SMART" id="SM00748">
    <property type="entry name" value="HEPN"/>
    <property type="match status" value="1"/>
</dbReference>
<dbReference type="AlphaFoldDB" id="A0A545UFU8"/>
<accession>A0A545UFU8</accession>
<feature type="domain" description="HEPN" evidence="1">
    <location>
        <begin position="156"/>
        <end position="276"/>
    </location>
</feature>
<comment type="caution">
    <text evidence="2">The sequence shown here is derived from an EMBL/GenBank/DDBJ whole genome shotgun (WGS) entry which is preliminary data.</text>
</comment>
<dbReference type="Gene3D" id="1.20.120.330">
    <property type="entry name" value="Nucleotidyltransferases domain 2"/>
    <property type="match status" value="1"/>
</dbReference>
<dbReference type="InterPro" id="IPR052548">
    <property type="entry name" value="Type_VII_TA_antitoxin"/>
</dbReference>
<dbReference type="PANTHER" id="PTHR33933:SF1">
    <property type="entry name" value="PROTEIN ADENYLYLTRANSFERASE MNTA-RELATED"/>
    <property type="match status" value="1"/>
</dbReference>
<sequence length="287" mass="34185">MKTSLEHLPEQKQQEILRAVEIICKRVQPEMVILFGSYARGDWVEDLDPQTQQYRYQSDYDILVITETRVQAGKIEQNRPLDQSLMHSIKRTPISLIAEDIEFINRRLTEHQYFYSDIKREGILLFDSGNFELAEPGKFDLQQRKELAEKDFEYWFNNAVKLFKGYHFYFEEEDYKEAVFLLHQVAERLYGAVLLVYTRYKPSPHDLNKLSHRVNSIEPQFVKVFPQGTEEEKTRFRLLRKAYINARYKPSYSISKEELVWLADRVEVLQEMTERLCGEKIGSFCEE</sequence>
<organism evidence="2 3">
    <name type="scientific">Aliikangiella coralliicola</name>
    <dbReference type="NCBI Taxonomy" id="2592383"/>
    <lineage>
        <taxon>Bacteria</taxon>
        <taxon>Pseudomonadati</taxon>
        <taxon>Pseudomonadota</taxon>
        <taxon>Gammaproteobacteria</taxon>
        <taxon>Oceanospirillales</taxon>
        <taxon>Pleioneaceae</taxon>
        <taxon>Aliikangiella</taxon>
    </lineage>
</organism>
<dbReference type="SUPFAM" id="SSF81301">
    <property type="entry name" value="Nucleotidyltransferase"/>
    <property type="match status" value="1"/>
</dbReference>
<dbReference type="PROSITE" id="PS50910">
    <property type="entry name" value="HEPN"/>
    <property type="match status" value="1"/>
</dbReference>
<dbReference type="InterPro" id="IPR041633">
    <property type="entry name" value="Polbeta"/>
</dbReference>
<evidence type="ECO:0000313" key="3">
    <source>
        <dbReference type="Proteomes" id="UP000315439"/>
    </source>
</evidence>
<dbReference type="CDD" id="cd05403">
    <property type="entry name" value="NT_KNTase_like"/>
    <property type="match status" value="1"/>
</dbReference>
<dbReference type="PANTHER" id="PTHR33933">
    <property type="entry name" value="NUCLEOTIDYLTRANSFERASE"/>
    <property type="match status" value="1"/>
</dbReference>
<reference evidence="2 3" key="1">
    <citation type="submission" date="2019-07" db="EMBL/GenBank/DDBJ databases">
        <title>Draft genome for Aliikangiella sp. M105.</title>
        <authorList>
            <person name="Wang G."/>
        </authorList>
    </citation>
    <scope>NUCLEOTIDE SEQUENCE [LARGE SCALE GENOMIC DNA]</scope>
    <source>
        <strain evidence="2 3">M105</strain>
    </source>
</reference>
<dbReference type="Proteomes" id="UP000315439">
    <property type="component" value="Unassembled WGS sequence"/>
</dbReference>
<name>A0A545UFU8_9GAMM</name>
<dbReference type="InterPro" id="IPR007842">
    <property type="entry name" value="HEPN_dom"/>
</dbReference>
<evidence type="ECO:0000259" key="1">
    <source>
        <dbReference type="PROSITE" id="PS50910"/>
    </source>
</evidence>
<dbReference type="InterPro" id="IPR043519">
    <property type="entry name" value="NT_sf"/>
</dbReference>
<dbReference type="RefSeq" id="WP_142892862.1">
    <property type="nucleotide sequence ID" value="NZ_ML660162.1"/>
</dbReference>